<evidence type="ECO:0000313" key="3">
    <source>
        <dbReference type="Proteomes" id="UP001142292"/>
    </source>
</evidence>
<keyword evidence="1" id="KW-1133">Transmembrane helix</keyword>
<comment type="caution">
    <text evidence="2">The sequence shown here is derived from an EMBL/GenBank/DDBJ whole genome shotgun (WGS) entry which is preliminary data.</text>
</comment>
<keyword evidence="1" id="KW-0812">Transmembrane</keyword>
<organism evidence="2 3">
    <name type="scientific">Nocardioides luteus</name>
    <dbReference type="NCBI Taxonomy" id="1844"/>
    <lineage>
        <taxon>Bacteria</taxon>
        <taxon>Bacillati</taxon>
        <taxon>Actinomycetota</taxon>
        <taxon>Actinomycetes</taxon>
        <taxon>Propionibacteriales</taxon>
        <taxon>Nocardioidaceae</taxon>
        <taxon>Nocardioides</taxon>
    </lineage>
</organism>
<reference evidence="2" key="2">
    <citation type="submission" date="2023-01" db="EMBL/GenBank/DDBJ databases">
        <authorList>
            <person name="Sun Q."/>
            <person name="Evtushenko L."/>
        </authorList>
    </citation>
    <scope>NUCLEOTIDE SEQUENCE</scope>
    <source>
        <strain evidence="2">VKM Ac-1246</strain>
    </source>
</reference>
<gene>
    <name evidence="2" type="ORF">GCM10017579_08950</name>
</gene>
<sequence length="108" mass="11807">MTVLAAESTSSSDVSALLVVVALLGAFWLIQDVSKKAKARSAHIKAKRSLTPSQRKALAKINRSAKRHNGSTKQLWGQFDAFKGNPKAFDKEAAALHKAYKDSKKKKK</sequence>
<protein>
    <submittedName>
        <fullName evidence="2">Uncharacterized protein</fullName>
    </submittedName>
</protein>
<dbReference type="Proteomes" id="UP001142292">
    <property type="component" value="Unassembled WGS sequence"/>
</dbReference>
<evidence type="ECO:0000313" key="2">
    <source>
        <dbReference type="EMBL" id="GLJ66859.1"/>
    </source>
</evidence>
<keyword evidence="3" id="KW-1185">Reference proteome</keyword>
<accession>A0ABQ5SSS5</accession>
<keyword evidence="1" id="KW-0472">Membrane</keyword>
<proteinExistence type="predicted"/>
<reference evidence="2" key="1">
    <citation type="journal article" date="2014" name="Int. J. Syst. Evol. Microbiol.">
        <title>Complete genome of a new Firmicutes species belonging to the dominant human colonic microbiota ('Ruminococcus bicirculans') reveals two chromosomes and a selective capacity to utilize plant glucans.</title>
        <authorList>
            <consortium name="NISC Comparative Sequencing Program"/>
            <person name="Wegmann U."/>
            <person name="Louis P."/>
            <person name="Goesmann A."/>
            <person name="Henrissat B."/>
            <person name="Duncan S.H."/>
            <person name="Flint H.J."/>
        </authorList>
    </citation>
    <scope>NUCLEOTIDE SEQUENCE</scope>
    <source>
        <strain evidence="2">VKM Ac-1246</strain>
    </source>
</reference>
<dbReference type="EMBL" id="BSEL01000002">
    <property type="protein sequence ID" value="GLJ66859.1"/>
    <property type="molecule type" value="Genomic_DNA"/>
</dbReference>
<feature type="transmembrane region" description="Helical" evidence="1">
    <location>
        <begin position="12"/>
        <end position="30"/>
    </location>
</feature>
<dbReference type="RefSeq" id="WP_189119888.1">
    <property type="nucleotide sequence ID" value="NZ_BMRK01000016.1"/>
</dbReference>
<evidence type="ECO:0000256" key="1">
    <source>
        <dbReference type="SAM" id="Phobius"/>
    </source>
</evidence>
<name>A0ABQ5SSS5_9ACTN</name>